<protein>
    <recommendedName>
        <fullName evidence="3">histidine kinase</fullName>
        <ecNumber evidence="3">2.7.13.3</ecNumber>
    </recommendedName>
</protein>
<dbReference type="PROSITE" id="PS50112">
    <property type="entry name" value="PAS"/>
    <property type="match status" value="1"/>
</dbReference>
<feature type="domain" description="Response regulatory" evidence="17">
    <location>
        <begin position="705"/>
        <end position="822"/>
    </location>
</feature>
<gene>
    <name evidence="19" type="ORF">OL599_12575</name>
</gene>
<dbReference type="FunFam" id="1.10.287.130:FF:000002">
    <property type="entry name" value="Two-component osmosensing histidine kinase"/>
    <property type="match status" value="1"/>
</dbReference>
<dbReference type="InterPro" id="IPR011006">
    <property type="entry name" value="CheY-like_superfamily"/>
</dbReference>
<accession>A0AA41YMF3</accession>
<keyword evidence="12" id="KW-0902">Two-component regulatory system</keyword>
<keyword evidence="8" id="KW-0547">Nucleotide-binding</keyword>
<dbReference type="GO" id="GO:0005886">
    <property type="term" value="C:plasma membrane"/>
    <property type="evidence" value="ECO:0007669"/>
    <property type="project" value="UniProtKB-SubCell"/>
</dbReference>
<dbReference type="InterPro" id="IPR035965">
    <property type="entry name" value="PAS-like_dom_sf"/>
</dbReference>
<evidence type="ECO:0000256" key="12">
    <source>
        <dbReference type="ARBA" id="ARBA00023012"/>
    </source>
</evidence>
<keyword evidence="5 14" id="KW-0597">Phosphoprotein</keyword>
<dbReference type="SUPFAM" id="SSF52172">
    <property type="entry name" value="CheY-like"/>
    <property type="match status" value="1"/>
</dbReference>
<evidence type="ECO:0000256" key="10">
    <source>
        <dbReference type="ARBA" id="ARBA00022840"/>
    </source>
</evidence>
<dbReference type="InterPro" id="IPR036641">
    <property type="entry name" value="HPT_dom_sf"/>
</dbReference>
<keyword evidence="6" id="KW-0808">Transferase</keyword>
<comment type="caution">
    <text evidence="19">The sequence shown here is derived from an EMBL/GenBank/DDBJ whole genome shotgun (WGS) entry which is preliminary data.</text>
</comment>
<evidence type="ECO:0000259" key="18">
    <source>
        <dbReference type="PROSITE" id="PS50112"/>
    </source>
</evidence>
<evidence type="ECO:0000256" key="3">
    <source>
        <dbReference type="ARBA" id="ARBA00012438"/>
    </source>
</evidence>
<dbReference type="Pfam" id="PF22588">
    <property type="entry name" value="dCache_1_like"/>
    <property type="match status" value="1"/>
</dbReference>
<dbReference type="InterPro" id="IPR003594">
    <property type="entry name" value="HATPase_dom"/>
</dbReference>
<dbReference type="InterPro" id="IPR001789">
    <property type="entry name" value="Sig_transdc_resp-reg_receiver"/>
</dbReference>
<keyword evidence="20" id="KW-1185">Reference proteome</keyword>
<dbReference type="SUPFAM" id="SSF55874">
    <property type="entry name" value="ATPase domain of HSP90 chaperone/DNA topoisomerase II/histidine kinase"/>
    <property type="match status" value="1"/>
</dbReference>
<dbReference type="Pfam" id="PF12860">
    <property type="entry name" value="PAS_7"/>
    <property type="match status" value="1"/>
</dbReference>
<dbReference type="CDD" id="cd12915">
    <property type="entry name" value="PDC2_DGC_like"/>
    <property type="match status" value="1"/>
</dbReference>
<evidence type="ECO:0000313" key="20">
    <source>
        <dbReference type="Proteomes" id="UP001165679"/>
    </source>
</evidence>
<dbReference type="Pfam" id="PF00512">
    <property type="entry name" value="HisKA"/>
    <property type="match status" value="1"/>
</dbReference>
<comment type="catalytic activity">
    <reaction evidence="1">
        <text>ATP + protein L-histidine = ADP + protein N-phospho-L-histidine.</text>
        <dbReference type="EC" id="2.7.13.3"/>
    </reaction>
</comment>
<feature type="modified residue" description="4-aspartylphosphate" evidence="14">
    <location>
        <position position="754"/>
    </location>
</feature>
<dbReference type="Gene3D" id="3.30.565.10">
    <property type="entry name" value="Histidine kinase-like ATPase, C-terminal domain"/>
    <property type="match status" value="1"/>
</dbReference>
<dbReference type="InterPro" id="IPR054327">
    <property type="entry name" value="His-kinase-like_sensor"/>
</dbReference>
<evidence type="ECO:0000313" key="19">
    <source>
        <dbReference type="EMBL" id="MCW3475410.1"/>
    </source>
</evidence>
<feature type="domain" description="Histidine kinase" evidence="16">
    <location>
        <begin position="468"/>
        <end position="689"/>
    </location>
</feature>
<dbReference type="CDD" id="cd17546">
    <property type="entry name" value="REC_hyHK_CKI1_RcsC-like"/>
    <property type="match status" value="1"/>
</dbReference>
<evidence type="ECO:0000259" key="16">
    <source>
        <dbReference type="PROSITE" id="PS50109"/>
    </source>
</evidence>
<evidence type="ECO:0000256" key="11">
    <source>
        <dbReference type="ARBA" id="ARBA00022989"/>
    </source>
</evidence>
<keyword evidence="10 19" id="KW-0067">ATP-binding</keyword>
<evidence type="ECO:0000256" key="15">
    <source>
        <dbReference type="SAM" id="Phobius"/>
    </source>
</evidence>
<dbReference type="GO" id="GO:0005524">
    <property type="term" value="F:ATP binding"/>
    <property type="evidence" value="ECO:0007669"/>
    <property type="project" value="UniProtKB-KW"/>
</dbReference>
<keyword evidence="11 15" id="KW-1133">Transmembrane helix</keyword>
<evidence type="ECO:0000259" key="17">
    <source>
        <dbReference type="PROSITE" id="PS50110"/>
    </source>
</evidence>
<dbReference type="CDD" id="cd00082">
    <property type="entry name" value="HisKA"/>
    <property type="match status" value="1"/>
</dbReference>
<dbReference type="InterPro" id="IPR004358">
    <property type="entry name" value="Sig_transdc_His_kin-like_C"/>
</dbReference>
<dbReference type="PROSITE" id="PS50110">
    <property type="entry name" value="RESPONSE_REGULATORY"/>
    <property type="match status" value="1"/>
</dbReference>
<evidence type="ECO:0000256" key="6">
    <source>
        <dbReference type="ARBA" id="ARBA00022679"/>
    </source>
</evidence>
<dbReference type="PANTHER" id="PTHR45339:SF1">
    <property type="entry name" value="HYBRID SIGNAL TRANSDUCTION HISTIDINE KINASE J"/>
    <property type="match status" value="1"/>
</dbReference>
<evidence type="ECO:0000256" key="4">
    <source>
        <dbReference type="ARBA" id="ARBA00022475"/>
    </source>
</evidence>
<feature type="domain" description="PAS" evidence="18">
    <location>
        <begin position="322"/>
        <end position="374"/>
    </location>
</feature>
<dbReference type="PRINTS" id="PR00344">
    <property type="entry name" value="BCTRLSENSOR"/>
</dbReference>
<name>A0AA41YMF3_9PROT</name>
<evidence type="ECO:0000256" key="2">
    <source>
        <dbReference type="ARBA" id="ARBA00004651"/>
    </source>
</evidence>
<dbReference type="EMBL" id="JAPDNT010000008">
    <property type="protein sequence ID" value="MCW3475410.1"/>
    <property type="molecule type" value="Genomic_DNA"/>
</dbReference>
<evidence type="ECO:0000256" key="13">
    <source>
        <dbReference type="ARBA" id="ARBA00023136"/>
    </source>
</evidence>
<dbReference type="SMART" id="SM00448">
    <property type="entry name" value="REC"/>
    <property type="match status" value="1"/>
</dbReference>
<evidence type="ECO:0000256" key="9">
    <source>
        <dbReference type="ARBA" id="ARBA00022777"/>
    </source>
</evidence>
<feature type="transmembrane region" description="Helical" evidence="15">
    <location>
        <begin position="22"/>
        <end position="42"/>
    </location>
</feature>
<dbReference type="Gene3D" id="1.20.120.160">
    <property type="entry name" value="HPT domain"/>
    <property type="match status" value="1"/>
</dbReference>
<dbReference type="SMART" id="SM00387">
    <property type="entry name" value="HATPase_c"/>
    <property type="match status" value="1"/>
</dbReference>
<evidence type="ECO:0000256" key="5">
    <source>
        <dbReference type="ARBA" id="ARBA00022553"/>
    </source>
</evidence>
<dbReference type="Gene3D" id="3.40.50.2300">
    <property type="match status" value="1"/>
</dbReference>
<dbReference type="InterPro" id="IPR000014">
    <property type="entry name" value="PAS"/>
</dbReference>
<keyword evidence="4" id="KW-1003">Cell membrane</keyword>
<comment type="subcellular location">
    <subcellularLocation>
        <location evidence="2">Cell membrane</location>
        <topology evidence="2">Multi-pass membrane protein</topology>
    </subcellularLocation>
</comment>
<dbReference type="AlphaFoldDB" id="A0AA41YMF3"/>
<keyword evidence="13 15" id="KW-0472">Membrane</keyword>
<dbReference type="SUPFAM" id="SSF47226">
    <property type="entry name" value="Histidine-containing phosphotransfer domain, HPT domain"/>
    <property type="match status" value="1"/>
</dbReference>
<feature type="transmembrane region" description="Helical" evidence="15">
    <location>
        <begin position="294"/>
        <end position="313"/>
    </location>
</feature>
<dbReference type="Pfam" id="PF02518">
    <property type="entry name" value="HATPase_c"/>
    <property type="match status" value="1"/>
</dbReference>
<dbReference type="PROSITE" id="PS50109">
    <property type="entry name" value="HIS_KIN"/>
    <property type="match status" value="1"/>
</dbReference>
<dbReference type="GO" id="GO:0000155">
    <property type="term" value="F:phosphorelay sensor kinase activity"/>
    <property type="evidence" value="ECO:0007669"/>
    <property type="project" value="InterPro"/>
</dbReference>
<dbReference type="RefSeq" id="WP_264714121.1">
    <property type="nucleotide sequence ID" value="NZ_JAPDNT010000008.1"/>
</dbReference>
<dbReference type="CDD" id="cd12914">
    <property type="entry name" value="PDC1_DGC_like"/>
    <property type="match status" value="1"/>
</dbReference>
<evidence type="ECO:0000256" key="7">
    <source>
        <dbReference type="ARBA" id="ARBA00022692"/>
    </source>
</evidence>
<proteinExistence type="predicted"/>
<dbReference type="InterPro" id="IPR003661">
    <property type="entry name" value="HisK_dim/P_dom"/>
</dbReference>
<reference evidence="19" key="1">
    <citation type="submission" date="2022-09" db="EMBL/GenBank/DDBJ databases">
        <title>Rhodovastum sp. nov. RN2-1 isolated from soil in Seongnam, South Korea.</title>
        <authorList>
            <person name="Le N.T."/>
        </authorList>
    </citation>
    <scope>NUCLEOTIDE SEQUENCE</scope>
    <source>
        <strain evidence="19">RN2-1</strain>
    </source>
</reference>
<dbReference type="Gene3D" id="3.30.450.20">
    <property type="entry name" value="PAS domain"/>
    <property type="match status" value="3"/>
</dbReference>
<evidence type="ECO:0000256" key="14">
    <source>
        <dbReference type="PROSITE-ProRule" id="PRU00169"/>
    </source>
</evidence>
<dbReference type="SMART" id="SM00388">
    <property type="entry name" value="HisKA"/>
    <property type="match status" value="1"/>
</dbReference>
<evidence type="ECO:0000256" key="1">
    <source>
        <dbReference type="ARBA" id="ARBA00000085"/>
    </source>
</evidence>
<dbReference type="PANTHER" id="PTHR45339">
    <property type="entry name" value="HYBRID SIGNAL TRANSDUCTION HISTIDINE KINASE J"/>
    <property type="match status" value="1"/>
</dbReference>
<dbReference type="SUPFAM" id="SSF55785">
    <property type="entry name" value="PYP-like sensor domain (PAS domain)"/>
    <property type="match status" value="1"/>
</dbReference>
<dbReference type="InterPro" id="IPR036890">
    <property type="entry name" value="HATPase_C_sf"/>
</dbReference>
<dbReference type="Gene3D" id="1.10.287.130">
    <property type="match status" value="1"/>
</dbReference>
<dbReference type="CDD" id="cd16922">
    <property type="entry name" value="HATPase_EvgS-ArcB-TorS-like"/>
    <property type="match status" value="1"/>
</dbReference>
<sequence length="956" mass="103238">MPAPKTPPLAWLRRKVLRTETGYLGLVLGLVIMAWAGIVVHLRQEYRQALQGAVQDTTNLARGFSENISRAFDAIDQTLLFARESYQRDPTRFDLTTWARSRQFTHGLTIQLTIIDAEGIVLMTNLGPVTSRVDLSDREHVRVQKEATEDRMFISAPVLGRLSGKWSINVTRRIGRPDGSYGGTVVVSVDIGYLTRFYESLDIGNGDVLLVGEDGVIRAHAPLRDGVIGTRLAGAEATALLSSAEQGSFHTVSPVDGAARIESFRRVAGYPLLVAVGLDEAEVFAEWQRQRTRLLILGTLIGVVAALFGTLLVRQHRRIARSREALAATLENISQGILMVDAEGRVPVANRRVMELLELPDSLMQGIPYFRDILRWQLAQGEFGPPETVDPAFLHFVESGGISSEYGVYERLRGNGRALEIRTQEMAGGGAVRTYTDVTERKRTETALAAARDAAEVAGRARSEFLAVMSHEIRTPMNGIIGAASLLLDMKLGAAEQHYVRIILDSGNHLLQMINDILDFSRLESGKLELEVASFDIRGLLRGAIDMLAAAAAAKSLALEIDIADDVPLRAAGDARRLRQILLNLIGNAVKFTEAGHVRVSVTRQAREPGAVRLGFTVADTGIGIAPEAQSRLFDEFTQADSSISRRFGGSGLGLAISRRLIERMGGSIEVESAPGLGSIFRFDVKLRSRRASDDAAFAQAAGLRALVAEDNATNRLVVTRMLERLGHRVEAVTNGREAVDAVASRDYDLVLMDVMMPEMDGLAATRAIRAMPGERGRLAIVGLTASAMPTDEAACLAAGMDEYATKPITGDRLAEAIAAATARRPPQATPEGAHGRRAAVVENRGFDPAMLDAMVRDLGPGAAADVVRLFIETGLRQTADLLAHAEAGRRAELMREAGALGRTAANLGLMRVSHAAAVLEDAGSGEDIAEQVHDLHALLQAGIDELGNWHPPAGM</sequence>
<keyword evidence="7 15" id="KW-0812">Transmembrane</keyword>
<dbReference type="SUPFAM" id="SSF47384">
    <property type="entry name" value="Homodimeric domain of signal transducing histidine kinase"/>
    <property type="match status" value="1"/>
</dbReference>
<dbReference type="Pfam" id="PF00072">
    <property type="entry name" value="Response_reg"/>
    <property type="match status" value="1"/>
</dbReference>
<dbReference type="InterPro" id="IPR036097">
    <property type="entry name" value="HisK_dim/P_sf"/>
</dbReference>
<reference evidence="19" key="2">
    <citation type="submission" date="2022-10" db="EMBL/GenBank/DDBJ databases">
        <authorList>
            <person name="Trinh H.N."/>
        </authorList>
    </citation>
    <scope>NUCLEOTIDE SEQUENCE</scope>
    <source>
        <strain evidence="19">RN2-1</strain>
    </source>
</reference>
<keyword evidence="9" id="KW-0418">Kinase</keyword>
<dbReference type="InterPro" id="IPR005467">
    <property type="entry name" value="His_kinase_dom"/>
</dbReference>
<dbReference type="Proteomes" id="UP001165679">
    <property type="component" value="Unassembled WGS sequence"/>
</dbReference>
<dbReference type="FunFam" id="3.30.565.10:FF:000078">
    <property type="entry name" value="Two-component sensor histidine kinase"/>
    <property type="match status" value="1"/>
</dbReference>
<evidence type="ECO:0000256" key="8">
    <source>
        <dbReference type="ARBA" id="ARBA00022741"/>
    </source>
</evidence>
<dbReference type="EC" id="2.7.13.3" evidence="3"/>
<organism evidence="19 20">
    <name type="scientific">Limobrevibacterium gyesilva</name>
    <dbReference type="NCBI Taxonomy" id="2991712"/>
    <lineage>
        <taxon>Bacteria</taxon>
        <taxon>Pseudomonadati</taxon>
        <taxon>Pseudomonadota</taxon>
        <taxon>Alphaproteobacteria</taxon>
        <taxon>Acetobacterales</taxon>
        <taxon>Acetobacteraceae</taxon>
        <taxon>Limobrevibacterium</taxon>
    </lineage>
</organism>